<comment type="caution">
    <text evidence="9">The sequence shown here is derived from an EMBL/GenBank/DDBJ whole genome shotgun (WGS) entry which is preliminary data.</text>
</comment>
<feature type="region of interest" description="Disordered" evidence="7">
    <location>
        <begin position="463"/>
        <end position="483"/>
    </location>
</feature>
<keyword evidence="4 6" id="KW-0408">Iron</keyword>
<dbReference type="Gene3D" id="1.10.630.10">
    <property type="entry name" value="Cytochrome P450"/>
    <property type="match status" value="1"/>
</dbReference>
<dbReference type="CDD" id="cd11040">
    <property type="entry name" value="CYP7_CYP8-like"/>
    <property type="match status" value="1"/>
</dbReference>
<evidence type="ECO:0000256" key="3">
    <source>
        <dbReference type="ARBA" id="ARBA00022723"/>
    </source>
</evidence>
<keyword evidence="10" id="KW-1185">Reference proteome</keyword>
<dbReference type="PANTHER" id="PTHR47582">
    <property type="entry name" value="P450, PUTATIVE (EUROFUNG)-RELATED"/>
    <property type="match status" value="1"/>
</dbReference>
<organism evidence="9 10">
    <name type="scientific">Fusarium austroafricanum</name>
    <dbReference type="NCBI Taxonomy" id="2364996"/>
    <lineage>
        <taxon>Eukaryota</taxon>
        <taxon>Fungi</taxon>
        <taxon>Dikarya</taxon>
        <taxon>Ascomycota</taxon>
        <taxon>Pezizomycotina</taxon>
        <taxon>Sordariomycetes</taxon>
        <taxon>Hypocreomycetidae</taxon>
        <taxon>Hypocreales</taxon>
        <taxon>Nectriaceae</taxon>
        <taxon>Fusarium</taxon>
        <taxon>Fusarium concolor species complex</taxon>
    </lineage>
</organism>
<dbReference type="OrthoDB" id="1470350at2759"/>
<dbReference type="GO" id="GO:0004497">
    <property type="term" value="F:monooxygenase activity"/>
    <property type="evidence" value="ECO:0007669"/>
    <property type="project" value="UniProtKB-KW"/>
</dbReference>
<keyword evidence="3 6" id="KW-0479">Metal-binding</keyword>
<evidence type="ECO:0000256" key="2">
    <source>
        <dbReference type="ARBA" id="ARBA00010617"/>
    </source>
</evidence>
<evidence type="ECO:0000256" key="7">
    <source>
        <dbReference type="SAM" id="MobiDB-lite"/>
    </source>
</evidence>
<feature type="transmembrane region" description="Helical" evidence="8">
    <location>
        <begin position="7"/>
        <end position="28"/>
    </location>
</feature>
<name>A0A8H4NQK9_9HYPO</name>
<sequence>MLLDNDFTSVTWVIFISTGLILLISRFVSPQIDPFEPPVLKPRVPLIGHIISTFREGTSFYARLFKEHRLPICTLPMLNGKIYVINSPDLIQAALRNNDISFDPFLIEFSKAMWGLSKNAVGLISNDDYLKEGLSLIHSSLTGEPLYELNISALTCLMSYLNRIQVLRKPDVFDWLRDILTDASATALFGEKNTLTVEHSHLLWTFDEQAVLIAIGVPSLITRKALNARREVNRVLLPYYQNGGIYGEGVSALIRKRAIFLRSTGLTADDLSQIEMMLPWVGVTNTAPTLFWVFMHVFTNTSYLSRVRAEVEAITVITTGAEGRTATFDIKDLETCCPFLNACYQECLRFYLHSVGNRRVMKDTMIQDSEGRKYLLQKGWNIQWAPSVTHFIDEIWGSDAASFKPERFLDVTVQEEKRRRGALLSFGGGKNLCPGRKIAFAEIVGFVGVVSLTFEVEGLSLPNSSDPRVGEGPRKPDWGSMDSGFRMTRREGWEDVTWVFKE</sequence>
<evidence type="ECO:0000256" key="8">
    <source>
        <dbReference type="SAM" id="Phobius"/>
    </source>
</evidence>
<gene>
    <name evidence="9" type="ORF">F53441_11977</name>
</gene>
<evidence type="ECO:0000256" key="6">
    <source>
        <dbReference type="PIRSR" id="PIRSR602403-1"/>
    </source>
</evidence>
<dbReference type="Proteomes" id="UP000605986">
    <property type="component" value="Unassembled WGS sequence"/>
</dbReference>
<comment type="similarity">
    <text evidence="2">Belongs to the cytochrome P450 family.</text>
</comment>
<reference evidence="9" key="1">
    <citation type="submission" date="2020-01" db="EMBL/GenBank/DDBJ databases">
        <title>Identification and distribution of gene clusters putatively required for synthesis of sphingolipid metabolism inhibitors in phylogenetically diverse species of the filamentous fungus Fusarium.</title>
        <authorList>
            <person name="Kim H.-S."/>
            <person name="Busman M."/>
            <person name="Brown D.W."/>
            <person name="Divon H."/>
            <person name="Uhlig S."/>
            <person name="Proctor R.H."/>
        </authorList>
    </citation>
    <scope>NUCLEOTIDE SEQUENCE</scope>
    <source>
        <strain evidence="9">NRRL 53441</strain>
    </source>
</reference>
<dbReference type="InterPro" id="IPR036396">
    <property type="entry name" value="Cyt_P450_sf"/>
</dbReference>
<feature type="binding site" description="axial binding residue" evidence="6">
    <location>
        <position position="433"/>
    </location>
    <ligand>
        <name>heme</name>
        <dbReference type="ChEBI" id="CHEBI:30413"/>
    </ligand>
    <ligandPart>
        <name>Fe</name>
        <dbReference type="ChEBI" id="CHEBI:18248"/>
    </ligandPart>
</feature>
<dbReference type="InterPro" id="IPR001128">
    <property type="entry name" value="Cyt_P450"/>
</dbReference>
<dbReference type="PANTHER" id="PTHR47582:SF1">
    <property type="entry name" value="P450, PUTATIVE (EUROFUNG)-RELATED"/>
    <property type="match status" value="1"/>
</dbReference>
<feature type="compositionally biased region" description="Basic and acidic residues" evidence="7">
    <location>
        <begin position="468"/>
        <end position="477"/>
    </location>
</feature>
<dbReference type="EMBL" id="JAADJG010000618">
    <property type="protein sequence ID" value="KAF4441573.1"/>
    <property type="molecule type" value="Genomic_DNA"/>
</dbReference>
<comment type="cofactor">
    <cofactor evidence="1 6">
        <name>heme</name>
        <dbReference type="ChEBI" id="CHEBI:30413"/>
    </cofactor>
</comment>
<dbReference type="InterPro" id="IPR053007">
    <property type="entry name" value="CYP450_monoxygenase_sec-met"/>
</dbReference>
<protein>
    <submittedName>
        <fullName evidence="9">7-alpha-hydroxycholest-4-en-3-one 12-alpha-hydroxylase</fullName>
    </submittedName>
</protein>
<dbReference type="PRINTS" id="PR00465">
    <property type="entry name" value="EP450IV"/>
</dbReference>
<evidence type="ECO:0000256" key="1">
    <source>
        <dbReference type="ARBA" id="ARBA00001971"/>
    </source>
</evidence>
<evidence type="ECO:0000313" key="9">
    <source>
        <dbReference type="EMBL" id="KAF4441573.1"/>
    </source>
</evidence>
<keyword evidence="5" id="KW-0560">Oxidoreductase</keyword>
<dbReference type="GO" id="GO:0020037">
    <property type="term" value="F:heme binding"/>
    <property type="evidence" value="ECO:0007669"/>
    <property type="project" value="InterPro"/>
</dbReference>
<evidence type="ECO:0000313" key="10">
    <source>
        <dbReference type="Proteomes" id="UP000605986"/>
    </source>
</evidence>
<keyword evidence="5" id="KW-0503">Monooxygenase</keyword>
<evidence type="ECO:0000256" key="5">
    <source>
        <dbReference type="ARBA" id="ARBA00023033"/>
    </source>
</evidence>
<dbReference type="Pfam" id="PF00067">
    <property type="entry name" value="p450"/>
    <property type="match status" value="1"/>
</dbReference>
<dbReference type="GO" id="GO:0005506">
    <property type="term" value="F:iron ion binding"/>
    <property type="evidence" value="ECO:0007669"/>
    <property type="project" value="InterPro"/>
</dbReference>
<evidence type="ECO:0000256" key="4">
    <source>
        <dbReference type="ARBA" id="ARBA00023004"/>
    </source>
</evidence>
<proteinExistence type="inferred from homology"/>
<dbReference type="GO" id="GO:0016705">
    <property type="term" value="F:oxidoreductase activity, acting on paired donors, with incorporation or reduction of molecular oxygen"/>
    <property type="evidence" value="ECO:0007669"/>
    <property type="project" value="InterPro"/>
</dbReference>
<keyword evidence="6" id="KW-0349">Heme</keyword>
<accession>A0A8H4NQK9</accession>
<dbReference type="InterPro" id="IPR002403">
    <property type="entry name" value="Cyt_P450_E_grp-IV"/>
</dbReference>
<keyword evidence="8" id="KW-0812">Transmembrane</keyword>
<dbReference type="AlphaFoldDB" id="A0A8H4NQK9"/>
<dbReference type="SUPFAM" id="SSF48264">
    <property type="entry name" value="Cytochrome P450"/>
    <property type="match status" value="1"/>
</dbReference>
<keyword evidence="8" id="KW-1133">Transmembrane helix</keyword>
<keyword evidence="8" id="KW-0472">Membrane</keyword>